<evidence type="ECO:0000256" key="1">
    <source>
        <dbReference type="ARBA" id="ARBA00004141"/>
    </source>
</evidence>
<feature type="transmembrane region" description="Helical" evidence="7">
    <location>
        <begin position="53"/>
        <end position="78"/>
    </location>
</feature>
<protein>
    <submittedName>
        <fullName evidence="9">Metal ABC transporter permease</fullName>
    </submittedName>
</protein>
<dbReference type="EMBL" id="JAUPEV010000011">
    <property type="protein sequence ID" value="MDO7253646.1"/>
    <property type="molecule type" value="Genomic_DNA"/>
</dbReference>
<dbReference type="GO" id="GO:0043190">
    <property type="term" value="C:ATP-binding cassette (ABC) transporter complex"/>
    <property type="evidence" value="ECO:0007669"/>
    <property type="project" value="InterPro"/>
</dbReference>
<dbReference type="EMBL" id="JAUYZK010000011">
    <property type="protein sequence ID" value="MDP2539574.1"/>
    <property type="molecule type" value="Genomic_DNA"/>
</dbReference>
<evidence type="ECO:0000256" key="7">
    <source>
        <dbReference type="SAM" id="Phobius"/>
    </source>
</evidence>
<evidence type="ECO:0000256" key="4">
    <source>
        <dbReference type="ARBA" id="ARBA00022989"/>
    </source>
</evidence>
<feature type="transmembrane region" description="Helical" evidence="7">
    <location>
        <begin position="132"/>
        <end position="150"/>
    </location>
</feature>
<evidence type="ECO:0000313" key="11">
    <source>
        <dbReference type="Proteomes" id="UP001240777"/>
    </source>
</evidence>
<dbReference type="RefSeq" id="WP_305517486.1">
    <property type="nucleotide sequence ID" value="NZ_JAUPEV010000011.1"/>
</dbReference>
<dbReference type="SUPFAM" id="SSF81345">
    <property type="entry name" value="ABC transporter involved in vitamin B12 uptake, BtuC"/>
    <property type="match status" value="1"/>
</dbReference>
<feature type="transmembrane region" description="Helical" evidence="7">
    <location>
        <begin position="12"/>
        <end position="33"/>
    </location>
</feature>
<dbReference type="PANTHER" id="PTHR30477:SF18">
    <property type="entry name" value="METAL TRANSPORT SYSTEM MEMBRANE PROTEIN CT_417-RELATED"/>
    <property type="match status" value="1"/>
</dbReference>
<comment type="subcellular location">
    <subcellularLocation>
        <location evidence="6">Cell membrane</location>
        <topology evidence="6">Multi-pass membrane protein</topology>
    </subcellularLocation>
    <subcellularLocation>
        <location evidence="1">Membrane</location>
        <topology evidence="1">Multi-pass membrane protein</topology>
    </subcellularLocation>
</comment>
<keyword evidence="3 6" id="KW-0812">Transmembrane</keyword>
<dbReference type="Proteomes" id="UP001177258">
    <property type="component" value="Unassembled WGS sequence"/>
</dbReference>
<feature type="transmembrane region" description="Helical" evidence="7">
    <location>
        <begin position="170"/>
        <end position="187"/>
    </location>
</feature>
<reference evidence="9 11" key="1">
    <citation type="submission" date="2023-07" db="EMBL/GenBank/DDBJ databases">
        <title>Unpublished Manusciprt.</title>
        <authorList>
            <person name="Aydin F."/>
            <person name="Tarhane S."/>
            <person name="Saticioglu I.B."/>
            <person name="Karakaya E."/>
            <person name="Abay S."/>
            <person name="Guran O."/>
            <person name="Bozkurt E."/>
            <person name="Uzum N."/>
            <person name="Olgun K."/>
            <person name="Jablonski D."/>
        </authorList>
    </citation>
    <scope>NUCLEOTIDE SEQUENCE</scope>
    <source>
        <strain evidence="11">faydin-H75</strain>
        <strain evidence="9">Faydin-H76</strain>
    </source>
</reference>
<dbReference type="InterPro" id="IPR037294">
    <property type="entry name" value="ABC_BtuC-like"/>
</dbReference>
<evidence type="ECO:0000313" key="8">
    <source>
        <dbReference type="EMBL" id="MDO7253646.1"/>
    </source>
</evidence>
<dbReference type="PANTHER" id="PTHR30477">
    <property type="entry name" value="ABC-TRANSPORTER METAL-BINDING PROTEIN"/>
    <property type="match status" value="1"/>
</dbReference>
<keyword evidence="5 7" id="KW-0472">Membrane</keyword>
<keyword evidence="6" id="KW-0813">Transport</keyword>
<sequence>MGEFFSYSFVQNALIASFFISICAGIIGSIVVSNKTVFLTGGVAHSAFGGVGVALYFGFNATLGASFAGVLMGLLMVYATNKYKNRIDTFIAASWALGMAIGIILIDLTPGYGSDITSYLFGSIIAVAPNDIVSIAIFDLVLVVFVVVYYRELLSIFYDSEFCRLKKINVQVFNIIIFILVSLGVVMSMGVAGLILVLSILSIPAYIATMFASSLKAQMFLSWGLSLLFMWIGFFVSYVYDLSIGACIVIASVIGMGIAILFKKISYNLKL</sequence>
<dbReference type="GO" id="GO:0010043">
    <property type="term" value="P:response to zinc ion"/>
    <property type="evidence" value="ECO:0007669"/>
    <property type="project" value="TreeGrafter"/>
</dbReference>
<keyword evidence="11" id="KW-1185">Reference proteome</keyword>
<dbReference type="Proteomes" id="UP001240777">
    <property type="component" value="Unassembled WGS sequence"/>
</dbReference>
<organism evidence="9 10">
    <name type="scientific">Helicobacter cappadocius</name>
    <dbReference type="NCBI Taxonomy" id="3063998"/>
    <lineage>
        <taxon>Bacteria</taxon>
        <taxon>Pseudomonadati</taxon>
        <taxon>Campylobacterota</taxon>
        <taxon>Epsilonproteobacteria</taxon>
        <taxon>Campylobacterales</taxon>
        <taxon>Helicobacteraceae</taxon>
        <taxon>Helicobacter</taxon>
    </lineage>
</organism>
<proteinExistence type="inferred from homology"/>
<evidence type="ECO:0000256" key="6">
    <source>
        <dbReference type="RuleBase" id="RU003943"/>
    </source>
</evidence>
<evidence type="ECO:0000256" key="2">
    <source>
        <dbReference type="ARBA" id="ARBA00008034"/>
    </source>
</evidence>
<feature type="transmembrane region" description="Helical" evidence="7">
    <location>
        <begin position="90"/>
        <end position="112"/>
    </location>
</feature>
<feature type="transmembrane region" description="Helical" evidence="7">
    <location>
        <begin position="242"/>
        <end position="262"/>
    </location>
</feature>
<feature type="transmembrane region" description="Helical" evidence="7">
    <location>
        <begin position="193"/>
        <end position="212"/>
    </location>
</feature>
<dbReference type="Pfam" id="PF00950">
    <property type="entry name" value="ABC-3"/>
    <property type="match status" value="1"/>
</dbReference>
<evidence type="ECO:0000313" key="10">
    <source>
        <dbReference type="Proteomes" id="UP001177258"/>
    </source>
</evidence>
<comment type="similarity">
    <text evidence="2 6">Belongs to the ABC-3 integral membrane protein family.</text>
</comment>
<keyword evidence="4 7" id="KW-1133">Transmembrane helix</keyword>
<evidence type="ECO:0000256" key="3">
    <source>
        <dbReference type="ARBA" id="ARBA00022692"/>
    </source>
</evidence>
<gene>
    <name evidence="8" type="ORF">Q5I04_06955</name>
    <name evidence="9" type="ORF">Q5I06_07285</name>
</gene>
<evidence type="ECO:0000256" key="5">
    <source>
        <dbReference type="ARBA" id="ARBA00023136"/>
    </source>
</evidence>
<accession>A0AA90PLX1</accession>
<dbReference type="InterPro" id="IPR001626">
    <property type="entry name" value="ABC_TroCD"/>
</dbReference>
<reference evidence="8" key="2">
    <citation type="submission" date="2023-07" db="EMBL/GenBank/DDBJ databases">
        <authorList>
            <person name="Aydin F."/>
            <person name="Tarhane S."/>
            <person name="Saticioglu I.B."/>
            <person name="Karakaya E."/>
            <person name="Abay S."/>
            <person name="Guran O."/>
            <person name="Bozkurt E."/>
            <person name="Uzum N."/>
            <person name="Olgun K."/>
            <person name="Jablonski D."/>
        </authorList>
    </citation>
    <scope>NUCLEOTIDE SEQUENCE</scope>
    <source>
        <strain evidence="8">Faydin-H75</strain>
    </source>
</reference>
<reference evidence="8 10" key="3">
    <citation type="journal article" date="2024" name="Syst. Appl. Microbiol.">
        <title>Helicobacter cappadocius sp. nov., from lizards: The first psychrotrophic Helicobacter species.</title>
        <authorList>
            <person name="Aydin F."/>
            <person name="Tarhane S."/>
            <person name="Karakaya E."/>
            <person name="Abay S."/>
            <person name="Kayman T."/>
            <person name="Guran O."/>
            <person name="Bozkurt E."/>
            <person name="Uzum N."/>
            <person name="Avci A."/>
            <person name="Olgun K."/>
            <person name="Jablonski D."/>
            <person name="Guran C."/>
            <person name="Burcin Saticioglu I."/>
        </authorList>
    </citation>
    <scope>NUCLEOTIDE SEQUENCE [LARGE SCALE GENOMIC DNA]</scope>
    <source>
        <strain evidence="8">Faydin-H75</strain>
        <strain evidence="10">faydin-H76</strain>
    </source>
</reference>
<name>A0AA90PLX1_9HELI</name>
<dbReference type="Gene3D" id="1.10.3470.10">
    <property type="entry name" value="ABC transporter involved in vitamin B12 uptake, BtuC"/>
    <property type="match status" value="1"/>
</dbReference>
<comment type="caution">
    <text evidence="9">The sequence shown here is derived from an EMBL/GenBank/DDBJ whole genome shotgun (WGS) entry which is preliminary data.</text>
</comment>
<evidence type="ECO:0000313" key="9">
    <source>
        <dbReference type="EMBL" id="MDP2539574.1"/>
    </source>
</evidence>
<feature type="transmembrane region" description="Helical" evidence="7">
    <location>
        <begin position="219"/>
        <end position="236"/>
    </location>
</feature>
<dbReference type="GO" id="GO:0055085">
    <property type="term" value="P:transmembrane transport"/>
    <property type="evidence" value="ECO:0007669"/>
    <property type="project" value="InterPro"/>
</dbReference>
<dbReference type="AlphaFoldDB" id="A0AA90PLX1"/>